<dbReference type="InterPro" id="IPR041413">
    <property type="entry name" value="MLTR_LBD"/>
</dbReference>
<dbReference type="PANTHER" id="PTHR35010">
    <property type="entry name" value="BLL4672 PROTEIN-RELATED"/>
    <property type="match status" value="1"/>
</dbReference>
<protein>
    <submittedName>
        <fullName evidence="2">Transcriptional regulator with XRE-family HTH domain</fullName>
    </submittedName>
</protein>
<dbReference type="InterPro" id="IPR001387">
    <property type="entry name" value="Cro/C1-type_HTH"/>
</dbReference>
<evidence type="ECO:0000313" key="2">
    <source>
        <dbReference type="EMBL" id="TQL61084.1"/>
    </source>
</evidence>
<dbReference type="EMBL" id="VFOQ01000001">
    <property type="protein sequence ID" value="TQL61084.1"/>
    <property type="molecule type" value="Genomic_DNA"/>
</dbReference>
<dbReference type="SUPFAM" id="SSF47413">
    <property type="entry name" value="lambda repressor-like DNA-binding domains"/>
    <property type="match status" value="1"/>
</dbReference>
<accession>A0A542ZL59</accession>
<evidence type="ECO:0000259" key="1">
    <source>
        <dbReference type="PROSITE" id="PS50943"/>
    </source>
</evidence>
<dbReference type="OrthoDB" id="2959414at2"/>
<dbReference type="SMART" id="SM00530">
    <property type="entry name" value="HTH_XRE"/>
    <property type="match status" value="1"/>
</dbReference>
<dbReference type="PROSITE" id="PS50943">
    <property type="entry name" value="HTH_CROC1"/>
    <property type="match status" value="1"/>
</dbReference>
<dbReference type="CDD" id="cd00093">
    <property type="entry name" value="HTH_XRE"/>
    <property type="match status" value="1"/>
</dbReference>
<reference evidence="2 3" key="1">
    <citation type="submission" date="2019-06" db="EMBL/GenBank/DDBJ databases">
        <title>Sequencing the genomes of 1000 actinobacteria strains.</title>
        <authorList>
            <person name="Klenk H.-P."/>
        </authorList>
    </citation>
    <scope>NUCLEOTIDE SEQUENCE [LARGE SCALE GENOMIC DNA]</scope>
    <source>
        <strain evidence="2 3">DSM 18082</strain>
    </source>
</reference>
<dbReference type="Pfam" id="PF17765">
    <property type="entry name" value="MLTR_LBD"/>
    <property type="match status" value="1"/>
</dbReference>
<keyword evidence="3" id="KW-1185">Reference proteome</keyword>
<evidence type="ECO:0000313" key="3">
    <source>
        <dbReference type="Proteomes" id="UP000319514"/>
    </source>
</evidence>
<dbReference type="InterPro" id="IPR010982">
    <property type="entry name" value="Lambda_DNA-bd_dom_sf"/>
</dbReference>
<organism evidence="2 3">
    <name type="scientific">Oryzihumus leptocrescens</name>
    <dbReference type="NCBI Taxonomy" id="297536"/>
    <lineage>
        <taxon>Bacteria</taxon>
        <taxon>Bacillati</taxon>
        <taxon>Actinomycetota</taxon>
        <taxon>Actinomycetes</taxon>
        <taxon>Micrococcales</taxon>
        <taxon>Intrasporangiaceae</taxon>
        <taxon>Oryzihumus</taxon>
    </lineage>
</organism>
<dbReference type="Gene3D" id="3.30.450.180">
    <property type="match status" value="1"/>
</dbReference>
<dbReference type="GO" id="GO:0003677">
    <property type="term" value="F:DNA binding"/>
    <property type="evidence" value="ECO:0007669"/>
    <property type="project" value="InterPro"/>
</dbReference>
<name>A0A542ZL59_9MICO</name>
<sequence>MTTATAAHPTVGHLLRTWRQRRRLTQLDLASSSQVSTRHLSFVETGRAKPTREMILHLSESLDVPLRQRNELLLAGGFAPAFPEHQLTDAPMSAISDAINRILDAHDPYPAVVVDRHWELVAANGAAGILMEGVAAHLLEPPANVLRLSLHPDGLAPRIVNLAAWRAHLLGRLERQVQATGAPVLATLLDELRELPGDEDGSQYHDALVVPMRCRVRGHELSMFSTTTVFGTPLDVTVSELAIETFYPTDERSARVLRALQEGQA</sequence>
<dbReference type="Pfam" id="PF13560">
    <property type="entry name" value="HTH_31"/>
    <property type="match status" value="1"/>
</dbReference>
<gene>
    <name evidence="2" type="ORF">FB474_2489</name>
</gene>
<comment type="caution">
    <text evidence="2">The sequence shown here is derived from an EMBL/GenBank/DDBJ whole genome shotgun (WGS) entry which is preliminary data.</text>
</comment>
<dbReference type="AlphaFoldDB" id="A0A542ZL59"/>
<proteinExistence type="predicted"/>
<feature type="domain" description="HTH cro/C1-type" evidence="1">
    <location>
        <begin position="15"/>
        <end position="69"/>
    </location>
</feature>
<dbReference type="Gene3D" id="1.10.260.40">
    <property type="entry name" value="lambda repressor-like DNA-binding domains"/>
    <property type="match status" value="1"/>
</dbReference>
<dbReference type="Proteomes" id="UP000319514">
    <property type="component" value="Unassembled WGS sequence"/>
</dbReference>
<dbReference type="RefSeq" id="WP_141788913.1">
    <property type="nucleotide sequence ID" value="NZ_BAAAKX010000001.1"/>
</dbReference>
<dbReference type="PANTHER" id="PTHR35010:SF4">
    <property type="entry name" value="BLL5781 PROTEIN"/>
    <property type="match status" value="1"/>
</dbReference>